<dbReference type="GO" id="GO:0008331">
    <property type="term" value="F:high voltage-gated calcium channel activity"/>
    <property type="evidence" value="ECO:0007669"/>
    <property type="project" value="TreeGrafter"/>
</dbReference>
<dbReference type="GO" id="GO:0005891">
    <property type="term" value="C:voltage-gated calcium channel complex"/>
    <property type="evidence" value="ECO:0007669"/>
    <property type="project" value="TreeGrafter"/>
</dbReference>
<dbReference type="Gene3D" id="1.20.120.350">
    <property type="entry name" value="Voltage-gated potassium channels. Chain C"/>
    <property type="match status" value="1"/>
</dbReference>
<evidence type="ECO:0000313" key="16">
    <source>
        <dbReference type="Proteomes" id="UP000023152"/>
    </source>
</evidence>
<dbReference type="PANTHER" id="PTHR45628">
    <property type="entry name" value="VOLTAGE-DEPENDENT CALCIUM CHANNEL TYPE A SUBUNIT ALPHA-1"/>
    <property type="match status" value="1"/>
</dbReference>
<evidence type="ECO:0000256" key="4">
    <source>
        <dbReference type="ARBA" id="ARBA00022673"/>
    </source>
</evidence>
<proteinExistence type="predicted"/>
<dbReference type="InterPro" id="IPR027359">
    <property type="entry name" value="Volt_channel_dom_sf"/>
</dbReference>
<evidence type="ECO:0000256" key="8">
    <source>
        <dbReference type="ARBA" id="ARBA00022989"/>
    </source>
</evidence>
<accession>X6N4T0</accession>
<keyword evidence="3" id="KW-0109">Calcium transport</keyword>
<dbReference type="InterPro" id="IPR005821">
    <property type="entry name" value="Ion_trans_dom"/>
</dbReference>
<evidence type="ECO:0000256" key="12">
    <source>
        <dbReference type="ARBA" id="ARBA00023303"/>
    </source>
</evidence>
<evidence type="ECO:0000256" key="9">
    <source>
        <dbReference type="ARBA" id="ARBA00023065"/>
    </source>
</evidence>
<comment type="caution">
    <text evidence="15">The sequence shown here is derived from an EMBL/GenBank/DDBJ whole genome shotgun (WGS) entry which is preliminary data.</text>
</comment>
<feature type="transmembrane region" description="Helical" evidence="13">
    <location>
        <begin position="69"/>
        <end position="87"/>
    </location>
</feature>
<keyword evidence="5 13" id="KW-0812">Transmembrane</keyword>
<keyword evidence="16" id="KW-1185">Reference proteome</keyword>
<evidence type="ECO:0000256" key="2">
    <source>
        <dbReference type="ARBA" id="ARBA00022448"/>
    </source>
</evidence>
<evidence type="ECO:0000256" key="3">
    <source>
        <dbReference type="ARBA" id="ARBA00022568"/>
    </source>
</evidence>
<reference evidence="15 16" key="1">
    <citation type="journal article" date="2013" name="Curr. Biol.">
        <title>The Genome of the Foraminiferan Reticulomyxa filosa.</title>
        <authorList>
            <person name="Glockner G."/>
            <person name="Hulsmann N."/>
            <person name="Schleicher M."/>
            <person name="Noegel A.A."/>
            <person name="Eichinger L."/>
            <person name="Gallinger C."/>
            <person name="Pawlowski J."/>
            <person name="Sierra R."/>
            <person name="Euteneuer U."/>
            <person name="Pillet L."/>
            <person name="Moustafa A."/>
            <person name="Platzer M."/>
            <person name="Groth M."/>
            <person name="Szafranski K."/>
            <person name="Schliwa M."/>
        </authorList>
    </citation>
    <scope>NUCLEOTIDE SEQUENCE [LARGE SCALE GENOMIC DNA]</scope>
</reference>
<dbReference type="Proteomes" id="UP000023152">
    <property type="component" value="Unassembled WGS sequence"/>
</dbReference>
<keyword evidence="8 13" id="KW-1133">Transmembrane helix</keyword>
<keyword evidence="7" id="KW-0851">Voltage-gated channel</keyword>
<evidence type="ECO:0000313" key="15">
    <source>
        <dbReference type="EMBL" id="ETO20893.1"/>
    </source>
</evidence>
<feature type="non-terminal residue" evidence="15">
    <location>
        <position position="309"/>
    </location>
</feature>
<feature type="transmembrane region" description="Helical" evidence="13">
    <location>
        <begin position="148"/>
        <end position="168"/>
    </location>
</feature>
<gene>
    <name evidence="15" type="ORF">RFI_16316</name>
</gene>
<evidence type="ECO:0000256" key="7">
    <source>
        <dbReference type="ARBA" id="ARBA00022882"/>
    </source>
</evidence>
<dbReference type="InterPro" id="IPR050599">
    <property type="entry name" value="VDCC_alpha-1_subunit"/>
</dbReference>
<evidence type="ECO:0000256" key="5">
    <source>
        <dbReference type="ARBA" id="ARBA00022692"/>
    </source>
</evidence>
<dbReference type="AlphaFoldDB" id="X6N4T0"/>
<keyword evidence="9" id="KW-0406">Ion transport</keyword>
<feature type="non-terminal residue" evidence="15">
    <location>
        <position position="1"/>
    </location>
</feature>
<protein>
    <recommendedName>
        <fullName evidence="14">Ion transport domain-containing protein</fullName>
    </recommendedName>
</protein>
<comment type="subcellular location">
    <subcellularLocation>
        <location evidence="1">Membrane</location>
        <topology evidence="1">Multi-pass membrane protein</topology>
    </subcellularLocation>
</comment>
<feature type="domain" description="Ion transport" evidence="14">
    <location>
        <begin position="108"/>
        <end position="179"/>
    </location>
</feature>
<dbReference type="PANTHER" id="PTHR45628:SF7">
    <property type="entry name" value="VOLTAGE-DEPENDENT CALCIUM CHANNEL TYPE A SUBUNIT ALPHA-1"/>
    <property type="match status" value="1"/>
</dbReference>
<keyword evidence="4" id="KW-0107">Calcium channel</keyword>
<keyword evidence="10 13" id="KW-0472">Membrane</keyword>
<evidence type="ECO:0000256" key="6">
    <source>
        <dbReference type="ARBA" id="ARBA00022837"/>
    </source>
</evidence>
<feature type="transmembrane region" description="Helical" evidence="13">
    <location>
        <begin position="108"/>
        <end position="128"/>
    </location>
</feature>
<evidence type="ECO:0000259" key="14">
    <source>
        <dbReference type="Pfam" id="PF00520"/>
    </source>
</evidence>
<evidence type="ECO:0000256" key="10">
    <source>
        <dbReference type="ARBA" id="ARBA00023136"/>
    </source>
</evidence>
<dbReference type="EMBL" id="ASPP01012139">
    <property type="protein sequence ID" value="ETO20893.1"/>
    <property type="molecule type" value="Genomic_DNA"/>
</dbReference>
<evidence type="ECO:0000256" key="1">
    <source>
        <dbReference type="ARBA" id="ARBA00004141"/>
    </source>
</evidence>
<evidence type="ECO:0000256" key="13">
    <source>
        <dbReference type="SAM" id="Phobius"/>
    </source>
</evidence>
<keyword evidence="6" id="KW-0106">Calcium</keyword>
<dbReference type="Pfam" id="PF00520">
    <property type="entry name" value="Ion_trans"/>
    <property type="match status" value="1"/>
</dbReference>
<sequence length="309" mass="36443">LQCSSLHCLKKKKKSEDNEILQYILPQAEAIRVKAALQVSEEDLKQILHTEVNERRQELVRRRIWNYLFWHRDQTVIYGYSLFYFGINHPFRKKLQRLITNSVYAKGYFNVILDFIIVLNAVFFGFYNYQNLKDTHSLSYKILHWFDIGFVLIFTIEISMKMFVFGLFSKPFHDSRSWNKIVDPAYKQSWRARCLAVWQYMCENDKDNLNASLYTNDLGIFEVTKARDGLVVVHCVIPSTGLELRILFDEADWKYIFLCRQYGTRPNASSVSLIKKRSSAKRISQSDQNDIQNNGFFSAITSQSRKKSF</sequence>
<keyword evidence="12" id="KW-0407">Ion channel</keyword>
<keyword evidence="11" id="KW-0325">Glycoprotein</keyword>
<evidence type="ECO:0000256" key="11">
    <source>
        <dbReference type="ARBA" id="ARBA00023180"/>
    </source>
</evidence>
<dbReference type="GO" id="GO:0098703">
    <property type="term" value="P:calcium ion import across plasma membrane"/>
    <property type="evidence" value="ECO:0007669"/>
    <property type="project" value="TreeGrafter"/>
</dbReference>
<keyword evidence="2" id="KW-0813">Transport</keyword>
<organism evidence="15 16">
    <name type="scientific">Reticulomyxa filosa</name>
    <dbReference type="NCBI Taxonomy" id="46433"/>
    <lineage>
        <taxon>Eukaryota</taxon>
        <taxon>Sar</taxon>
        <taxon>Rhizaria</taxon>
        <taxon>Retaria</taxon>
        <taxon>Foraminifera</taxon>
        <taxon>Monothalamids</taxon>
        <taxon>Reticulomyxidae</taxon>
        <taxon>Reticulomyxa</taxon>
    </lineage>
</organism>
<name>X6N4T0_RETFI</name>